<gene>
    <name evidence="1" type="ORF">Sradi_1325200</name>
</gene>
<dbReference type="AlphaFoldDB" id="A0AAW2URS6"/>
<dbReference type="EMBL" id="JACGWJ010000005">
    <property type="protein sequence ID" value="KAL0419117.1"/>
    <property type="molecule type" value="Genomic_DNA"/>
</dbReference>
<proteinExistence type="predicted"/>
<name>A0AAW2URS6_SESRA</name>
<comment type="caution">
    <text evidence="1">The sequence shown here is derived from an EMBL/GenBank/DDBJ whole genome shotgun (WGS) entry which is preliminary data.</text>
</comment>
<accession>A0AAW2URS6</accession>
<reference evidence="1" key="1">
    <citation type="submission" date="2020-06" db="EMBL/GenBank/DDBJ databases">
        <authorList>
            <person name="Li T."/>
            <person name="Hu X."/>
            <person name="Zhang T."/>
            <person name="Song X."/>
            <person name="Zhang H."/>
            <person name="Dai N."/>
            <person name="Sheng W."/>
            <person name="Hou X."/>
            <person name="Wei L."/>
        </authorList>
    </citation>
    <scope>NUCLEOTIDE SEQUENCE</scope>
    <source>
        <strain evidence="1">G02</strain>
        <tissue evidence="1">Leaf</tissue>
    </source>
</reference>
<reference evidence="1" key="2">
    <citation type="journal article" date="2024" name="Plant">
        <title>Genomic evolution and insights into agronomic trait innovations of Sesamum species.</title>
        <authorList>
            <person name="Miao H."/>
            <person name="Wang L."/>
            <person name="Qu L."/>
            <person name="Liu H."/>
            <person name="Sun Y."/>
            <person name="Le M."/>
            <person name="Wang Q."/>
            <person name="Wei S."/>
            <person name="Zheng Y."/>
            <person name="Lin W."/>
            <person name="Duan Y."/>
            <person name="Cao H."/>
            <person name="Xiong S."/>
            <person name="Wang X."/>
            <person name="Wei L."/>
            <person name="Li C."/>
            <person name="Ma Q."/>
            <person name="Ju M."/>
            <person name="Zhao R."/>
            <person name="Li G."/>
            <person name="Mu C."/>
            <person name="Tian Q."/>
            <person name="Mei H."/>
            <person name="Zhang T."/>
            <person name="Gao T."/>
            <person name="Zhang H."/>
        </authorList>
    </citation>
    <scope>NUCLEOTIDE SEQUENCE</scope>
    <source>
        <strain evidence="1">G02</strain>
    </source>
</reference>
<protein>
    <submittedName>
        <fullName evidence="1">Uncharacterized protein</fullName>
    </submittedName>
</protein>
<sequence length="81" mass="8714">MLEPESDCRTSGSASKSFTFPMLFAFSSSTTFCGGRGCDAAVPQFTPNPSTSVTAEKDMISDRESNWKMGMDLRLCEAISG</sequence>
<organism evidence="1">
    <name type="scientific">Sesamum radiatum</name>
    <name type="common">Black benniseed</name>
    <dbReference type="NCBI Taxonomy" id="300843"/>
    <lineage>
        <taxon>Eukaryota</taxon>
        <taxon>Viridiplantae</taxon>
        <taxon>Streptophyta</taxon>
        <taxon>Embryophyta</taxon>
        <taxon>Tracheophyta</taxon>
        <taxon>Spermatophyta</taxon>
        <taxon>Magnoliopsida</taxon>
        <taxon>eudicotyledons</taxon>
        <taxon>Gunneridae</taxon>
        <taxon>Pentapetalae</taxon>
        <taxon>asterids</taxon>
        <taxon>lamiids</taxon>
        <taxon>Lamiales</taxon>
        <taxon>Pedaliaceae</taxon>
        <taxon>Sesamum</taxon>
    </lineage>
</organism>
<evidence type="ECO:0000313" key="1">
    <source>
        <dbReference type="EMBL" id="KAL0419117.1"/>
    </source>
</evidence>